<dbReference type="GO" id="GO:0006313">
    <property type="term" value="P:DNA transposition"/>
    <property type="evidence" value="ECO:0007669"/>
    <property type="project" value="InterPro"/>
</dbReference>
<proteinExistence type="predicted"/>
<evidence type="ECO:0000259" key="2">
    <source>
        <dbReference type="Pfam" id="PF02371"/>
    </source>
</evidence>
<dbReference type="NCBIfam" id="NF033542">
    <property type="entry name" value="transpos_IS110"/>
    <property type="match status" value="1"/>
</dbReference>
<gene>
    <name evidence="3" type="ordered locus">Dsui_2110</name>
</gene>
<evidence type="ECO:0000313" key="4">
    <source>
        <dbReference type="Proteomes" id="UP000005633"/>
    </source>
</evidence>
<dbReference type="eggNOG" id="COG3547">
    <property type="taxonomic scope" value="Bacteria"/>
</dbReference>
<feature type="domain" description="Transposase IS110-like N-terminal" evidence="1">
    <location>
        <begin position="18"/>
        <end position="158"/>
    </location>
</feature>
<dbReference type="PANTHER" id="PTHR33055:SF13">
    <property type="entry name" value="TRANSPOSASE"/>
    <property type="match status" value="1"/>
</dbReference>
<sequence length="329" mass="36174">MSPDLQGRVADMINESFVGIDVSKAWLDVGFLATGSAERLAHDEVGIAGLCQRLCEQPPTLVVMEATGGLETALASALAAAGVPVAVVNPRQVRDYAKACGRLAKTDRIDALILAAFTQAIRPQVRILKDEETQALAALLARRRQLIDMRVQEKLRLDRAEVVQQTSLKEHIAWLDERIAALDIDLTHRLRTSEVWREKDDLLQAIPGVGKVTRMTLLAELPELGKLDRKEIAALAGLAPFNRDSGKHRGERVIWGGRAQVRQVLYMAALSATRSNPPIREFYQRLCAQGKPKKVALTACMRKLLTVINAVVKNNSPWCASGLDLQHSC</sequence>
<dbReference type="Pfam" id="PF01548">
    <property type="entry name" value="DEDD_Tnp_IS110"/>
    <property type="match status" value="1"/>
</dbReference>
<dbReference type="InterPro" id="IPR002525">
    <property type="entry name" value="Transp_IS110-like_N"/>
</dbReference>
<evidence type="ECO:0000313" key="3">
    <source>
        <dbReference type="EMBL" id="AEV26480.1"/>
    </source>
</evidence>
<dbReference type="Proteomes" id="UP000005633">
    <property type="component" value="Chromosome"/>
</dbReference>
<dbReference type="Pfam" id="PF02371">
    <property type="entry name" value="Transposase_20"/>
    <property type="match status" value="1"/>
</dbReference>
<feature type="domain" description="Transposase IS116/IS110/IS902 C-terminal" evidence="2">
    <location>
        <begin position="201"/>
        <end position="284"/>
    </location>
</feature>
<dbReference type="HOGENOM" id="CLU_036902_5_1_4"/>
<protein>
    <submittedName>
        <fullName evidence="3">Transposase</fullName>
    </submittedName>
</protein>
<dbReference type="PANTHER" id="PTHR33055">
    <property type="entry name" value="TRANSPOSASE FOR INSERTION SEQUENCE ELEMENT IS1111A"/>
    <property type="match status" value="1"/>
</dbReference>
<evidence type="ECO:0000259" key="1">
    <source>
        <dbReference type="Pfam" id="PF01548"/>
    </source>
</evidence>
<accession>G8QJ62</accession>
<name>G8QJ62_AZOOP</name>
<dbReference type="KEGG" id="dsu:Dsui_2110"/>
<dbReference type="EMBL" id="CP003153">
    <property type="protein sequence ID" value="AEV26480.1"/>
    <property type="molecule type" value="Genomic_DNA"/>
</dbReference>
<dbReference type="GO" id="GO:0004803">
    <property type="term" value="F:transposase activity"/>
    <property type="evidence" value="ECO:0007669"/>
    <property type="project" value="InterPro"/>
</dbReference>
<dbReference type="InterPro" id="IPR003346">
    <property type="entry name" value="Transposase_20"/>
</dbReference>
<dbReference type="InterPro" id="IPR047650">
    <property type="entry name" value="Transpos_IS110"/>
</dbReference>
<organism evidence="3 4">
    <name type="scientific">Azospira oryzae (strain ATCC BAA-33 / DSM 13638 / PS)</name>
    <name type="common">Dechlorosoma suillum</name>
    <dbReference type="NCBI Taxonomy" id="640081"/>
    <lineage>
        <taxon>Bacteria</taxon>
        <taxon>Pseudomonadati</taxon>
        <taxon>Pseudomonadota</taxon>
        <taxon>Betaproteobacteria</taxon>
        <taxon>Rhodocyclales</taxon>
        <taxon>Rhodocyclaceae</taxon>
        <taxon>Azospira</taxon>
    </lineage>
</organism>
<reference evidence="3 4" key="1">
    <citation type="journal article" date="2012" name="J. Bacteriol.">
        <title>Complete genome sequence of the anaerobic perchlorate-reducing bacterium Azospira suillum strain PS.</title>
        <authorList>
            <person name="Byrne-Bailey K.G."/>
            <person name="Coates J.D."/>
        </authorList>
    </citation>
    <scope>NUCLEOTIDE SEQUENCE [LARGE SCALE GENOMIC DNA]</scope>
    <source>
        <strain evidence="4">ATCC BAA-33 / DSM 13638 / PS</strain>
    </source>
</reference>
<dbReference type="GO" id="GO:0003677">
    <property type="term" value="F:DNA binding"/>
    <property type="evidence" value="ECO:0007669"/>
    <property type="project" value="InterPro"/>
</dbReference>
<dbReference type="AlphaFoldDB" id="G8QJ62"/>